<dbReference type="InterPro" id="IPR010653">
    <property type="entry name" value="NlpB/DapX"/>
</dbReference>
<accession>A0A149VX94</accession>
<proteinExistence type="predicted"/>
<dbReference type="PATRIC" id="fig|1789004.3.peg.1679"/>
<feature type="signal peptide" evidence="2">
    <location>
        <begin position="1"/>
        <end position="23"/>
    </location>
</feature>
<evidence type="ECO:0000256" key="2">
    <source>
        <dbReference type="SAM" id="SignalP"/>
    </source>
</evidence>
<evidence type="ECO:0000256" key="1">
    <source>
        <dbReference type="SAM" id="MobiDB-lite"/>
    </source>
</evidence>
<keyword evidence="2" id="KW-0732">Signal</keyword>
<feature type="region of interest" description="Disordered" evidence="1">
    <location>
        <begin position="245"/>
        <end position="272"/>
    </location>
</feature>
<dbReference type="OrthoDB" id="5291099at2"/>
<dbReference type="RefSeq" id="WP_051862536.1">
    <property type="nucleotide sequence ID" value="NZ_CP053675.1"/>
</dbReference>
<feature type="compositionally biased region" description="Polar residues" evidence="1">
    <location>
        <begin position="254"/>
        <end position="272"/>
    </location>
</feature>
<evidence type="ECO:0000313" key="3">
    <source>
        <dbReference type="EMBL" id="KXW57837.1"/>
    </source>
</evidence>
<name>A0A8F3DVA1_9PROT</name>
<dbReference type="PROSITE" id="PS51257">
    <property type="entry name" value="PROKAR_LIPOPROTEIN"/>
    <property type="match status" value="1"/>
</dbReference>
<feature type="chain" id="PRO_5036593650" evidence="2">
    <location>
        <begin position="24"/>
        <end position="397"/>
    </location>
</feature>
<dbReference type="EMBL" id="LRRD01000035">
    <property type="protein sequence ID" value="KXW57837.1"/>
    <property type="molecule type" value="Genomic_DNA"/>
</dbReference>
<evidence type="ECO:0000313" key="5">
    <source>
        <dbReference type="Proteomes" id="UP000075653"/>
    </source>
</evidence>
<dbReference type="Pfam" id="PF06804">
    <property type="entry name" value="Lipoprotein_18"/>
    <property type="match status" value="1"/>
</dbReference>
<keyword evidence="5" id="KW-1185">Reference proteome</keyword>
<dbReference type="AlphaFoldDB" id="A0A8F3DVA1"/>
<evidence type="ECO:0000313" key="4">
    <source>
        <dbReference type="EMBL" id="QWY77060.1"/>
    </source>
</evidence>
<dbReference type="Gene3D" id="3.30.310.170">
    <property type="entry name" value="Outer membrane protein assembly factor BamC"/>
    <property type="match status" value="1"/>
</dbReference>
<sequence length="397" mass="44123">MNKTLVAVLAASLLAGCSVPSQVFQSKKIDYTTVTTTAPPLEVPPDLTPIQTDERYGIPGQDKATTLTQFNQEKQEKPNNGLPATDQSGVLPAFGDQVKLESDGTQRWLVVKSSPDKVWAGLESFWASNGFKLQSDDPKIGIMETQWKDNKTAVPQTYIKHLVSSVMDSLVSSPVRDQFRVRIERGTEAGTTEVYLFHKGMEEMLNKNNYTGSIWQPLPDNPEIETEYLKKLAVKFGETPEEADTLLAKEDTPQKSNESSDNTNTSHISSSAKLVTQAEGGTLLTLNEPFDRAWRKIGLALDRSAFTVEDRDRAAGVYFIRYTTDEESGKKNGSRGFFSKLAFWRSEDKTKDTQTYRLSVSSVSGHGTTVDLRDKTEAKVPPATSQRILTLIYDQLH</sequence>
<reference evidence="3 5" key="1">
    <citation type="submission" date="2016-01" db="EMBL/GenBank/DDBJ databases">
        <title>Genome sequence of the acidophilic iron oxidising Ferrovum strain Z-31.</title>
        <authorList>
            <person name="Poehlein A."/>
            <person name="Ullrich S.R."/>
            <person name="Schloemann M."/>
            <person name="Muehling M."/>
            <person name="Daniel R."/>
        </authorList>
    </citation>
    <scope>NUCLEOTIDE SEQUENCE [LARGE SCALE GENOMIC DNA]</scope>
    <source>
        <strain evidence="3 5">Z-31</strain>
    </source>
</reference>
<reference evidence="4" key="2">
    <citation type="submission" date="2021-02" db="EMBL/GenBank/DDBJ databases">
        <title>Comparative genomics of Ferrovum myxofaciens strains, predominant extremophile bacteria forming large biofilm stalactites in acid mine ecosystems.</title>
        <authorList>
            <person name="Burkartova K."/>
            <person name="Ridl J."/>
            <person name="Pajer P."/>
            <person name="Falteisek L."/>
        </authorList>
    </citation>
    <scope>NUCLEOTIDE SEQUENCE</scope>
    <source>
        <strain evidence="4">MI1III</strain>
    </source>
</reference>
<organism evidence="3 5">
    <name type="scientific">Ferrovum myxofaciens</name>
    <dbReference type="NCBI Taxonomy" id="416213"/>
    <lineage>
        <taxon>Bacteria</taxon>
        <taxon>Pseudomonadati</taxon>
        <taxon>Pseudomonadota</taxon>
        <taxon>Betaproteobacteria</taxon>
        <taxon>Ferrovales</taxon>
        <taxon>Ferrovaceae</taxon>
        <taxon>Ferrovum</taxon>
    </lineage>
</organism>
<dbReference type="InterPro" id="IPR042268">
    <property type="entry name" value="BamC_C"/>
</dbReference>
<dbReference type="EMBL" id="CP071137">
    <property type="protein sequence ID" value="QWY77060.1"/>
    <property type="molecule type" value="Genomic_DNA"/>
</dbReference>
<accession>A0A8F3DVA1</accession>
<dbReference type="Proteomes" id="UP000075653">
    <property type="component" value="Unassembled WGS sequence"/>
</dbReference>
<protein>
    <submittedName>
        <fullName evidence="3">Outer membrane protein assembly factor BamC</fullName>
    </submittedName>
</protein>
<gene>
    <name evidence="3" type="primary">bamC</name>
    <name evidence="3" type="ORF">FEMY_16450</name>
    <name evidence="4" type="ORF">JZL65_11365</name>
</gene>
<dbReference type="Proteomes" id="UP000683551">
    <property type="component" value="Chromosome"/>
</dbReference>